<name>A0ABY7C709_9HYPH</name>
<organism evidence="1 2">
    <name type="scientific">Jiella pelagia</name>
    <dbReference type="NCBI Taxonomy" id="2986949"/>
    <lineage>
        <taxon>Bacteria</taxon>
        <taxon>Pseudomonadati</taxon>
        <taxon>Pseudomonadota</taxon>
        <taxon>Alphaproteobacteria</taxon>
        <taxon>Hyphomicrobiales</taxon>
        <taxon>Aurantimonadaceae</taxon>
        <taxon>Jiella</taxon>
    </lineage>
</organism>
<keyword evidence="2" id="KW-1185">Reference proteome</keyword>
<accession>A0ABY7C709</accession>
<dbReference type="Proteomes" id="UP001164020">
    <property type="component" value="Chromosome"/>
</dbReference>
<protein>
    <submittedName>
        <fullName evidence="1">Uncharacterized protein</fullName>
    </submittedName>
</protein>
<gene>
    <name evidence="1" type="ORF">OH818_16935</name>
</gene>
<evidence type="ECO:0000313" key="2">
    <source>
        <dbReference type="Proteomes" id="UP001164020"/>
    </source>
</evidence>
<dbReference type="EMBL" id="CP114029">
    <property type="protein sequence ID" value="WAP71372.1"/>
    <property type="molecule type" value="Genomic_DNA"/>
</dbReference>
<dbReference type="RefSeq" id="WP_268883915.1">
    <property type="nucleotide sequence ID" value="NZ_CP114029.1"/>
</dbReference>
<reference evidence="1" key="1">
    <citation type="submission" date="2022-12" db="EMBL/GenBank/DDBJ databases">
        <title>Jiella pelagia sp. nov., isolated from phosphonate enriched culture of Northwest Pacific surface seawater.</title>
        <authorList>
            <person name="Shin D.Y."/>
            <person name="Hwang C.Y."/>
        </authorList>
    </citation>
    <scope>NUCLEOTIDE SEQUENCE</scope>
    <source>
        <strain evidence="1">HL-NP1</strain>
    </source>
</reference>
<proteinExistence type="predicted"/>
<sequence>MDLTDGLGYEPFDAGSLAESWRFERAMPAYCAALDREGLQLALAAAERGREVPDGSWRR</sequence>
<evidence type="ECO:0000313" key="1">
    <source>
        <dbReference type="EMBL" id="WAP71372.1"/>
    </source>
</evidence>